<reference evidence="1" key="1">
    <citation type="submission" date="2014-09" db="EMBL/GenBank/DDBJ databases">
        <authorList>
            <person name="Magalhaes I.L.F."/>
            <person name="Oliveira U."/>
            <person name="Santos F.R."/>
            <person name="Vidigal T.H.D.A."/>
            <person name="Brescovit A.D."/>
            <person name="Santos A.J."/>
        </authorList>
    </citation>
    <scope>NUCLEOTIDE SEQUENCE</scope>
    <source>
        <tissue evidence="1">Shoot tissue taken approximately 20 cm above the soil surface</tissue>
    </source>
</reference>
<organism evidence="1">
    <name type="scientific">Arundo donax</name>
    <name type="common">Giant reed</name>
    <name type="synonym">Donax arundinaceus</name>
    <dbReference type="NCBI Taxonomy" id="35708"/>
    <lineage>
        <taxon>Eukaryota</taxon>
        <taxon>Viridiplantae</taxon>
        <taxon>Streptophyta</taxon>
        <taxon>Embryophyta</taxon>
        <taxon>Tracheophyta</taxon>
        <taxon>Spermatophyta</taxon>
        <taxon>Magnoliopsida</taxon>
        <taxon>Liliopsida</taxon>
        <taxon>Poales</taxon>
        <taxon>Poaceae</taxon>
        <taxon>PACMAD clade</taxon>
        <taxon>Arundinoideae</taxon>
        <taxon>Arundineae</taxon>
        <taxon>Arundo</taxon>
    </lineage>
</organism>
<dbReference type="EMBL" id="GBRH01225631">
    <property type="protein sequence ID" value="JAD72264.1"/>
    <property type="molecule type" value="Transcribed_RNA"/>
</dbReference>
<sequence length="33" mass="3955">MLSHRCSKMAMSSRRGLKILFSSHRDSNMYYFL</sequence>
<proteinExistence type="predicted"/>
<dbReference type="AlphaFoldDB" id="A0A0A9C7K1"/>
<accession>A0A0A9C7K1</accession>
<protein>
    <submittedName>
        <fullName evidence="1">Uncharacterized protein</fullName>
    </submittedName>
</protein>
<reference evidence="1" key="2">
    <citation type="journal article" date="2015" name="Data Brief">
        <title>Shoot transcriptome of the giant reed, Arundo donax.</title>
        <authorList>
            <person name="Barrero R.A."/>
            <person name="Guerrero F.D."/>
            <person name="Moolhuijzen P."/>
            <person name="Goolsby J.A."/>
            <person name="Tidwell J."/>
            <person name="Bellgard S.E."/>
            <person name="Bellgard M.I."/>
        </authorList>
    </citation>
    <scope>NUCLEOTIDE SEQUENCE</scope>
    <source>
        <tissue evidence="1">Shoot tissue taken approximately 20 cm above the soil surface</tissue>
    </source>
</reference>
<evidence type="ECO:0000313" key="1">
    <source>
        <dbReference type="EMBL" id="JAD72264.1"/>
    </source>
</evidence>
<name>A0A0A9C7K1_ARUDO</name>